<feature type="region of interest" description="Disordered" evidence="11">
    <location>
        <begin position="445"/>
        <end position="561"/>
    </location>
</feature>
<feature type="compositionally biased region" description="Basic and acidic residues" evidence="11">
    <location>
        <begin position="480"/>
        <end position="499"/>
    </location>
</feature>
<dbReference type="Pfam" id="PF08236">
    <property type="entry name" value="SRI"/>
    <property type="match status" value="1"/>
</dbReference>
<keyword evidence="5" id="KW-0347">Helicase</keyword>
<keyword evidence="14" id="KW-1185">Reference proteome</keyword>
<proteinExistence type="inferred from homology"/>
<evidence type="ECO:0000256" key="7">
    <source>
        <dbReference type="ARBA" id="ARBA00023242"/>
    </source>
</evidence>
<dbReference type="EC" id="5.6.2.4" evidence="9"/>
<dbReference type="InterPro" id="IPR027417">
    <property type="entry name" value="P-loop_NTPase"/>
</dbReference>
<feature type="compositionally biased region" description="Low complexity" evidence="11">
    <location>
        <begin position="783"/>
        <end position="792"/>
    </location>
</feature>
<dbReference type="SMART" id="SM00490">
    <property type="entry name" value="HELICc"/>
    <property type="match status" value="1"/>
</dbReference>
<dbReference type="CDD" id="cd18794">
    <property type="entry name" value="SF2_C_RecQ"/>
    <property type="match status" value="1"/>
</dbReference>
<feature type="region of interest" description="Disordered" evidence="11">
    <location>
        <begin position="881"/>
        <end position="919"/>
    </location>
</feature>
<dbReference type="PANTHER" id="PTHR13710">
    <property type="entry name" value="DNA HELICASE RECQ FAMILY MEMBER"/>
    <property type="match status" value="1"/>
</dbReference>
<feature type="domain" description="Helicase ATP-binding" evidence="12">
    <location>
        <begin position="32"/>
        <end position="208"/>
    </location>
</feature>
<reference evidence="15 16" key="1">
    <citation type="submission" date="2025-05" db="UniProtKB">
        <authorList>
            <consortium name="RefSeq"/>
        </authorList>
    </citation>
    <scope>IDENTIFICATION</scope>
</reference>
<dbReference type="RefSeq" id="XP_014676079.1">
    <property type="nucleotide sequence ID" value="XM_014820593.1"/>
</dbReference>
<feature type="compositionally biased region" description="Polar residues" evidence="11">
    <location>
        <begin position="455"/>
        <end position="465"/>
    </location>
</feature>
<evidence type="ECO:0000256" key="5">
    <source>
        <dbReference type="ARBA" id="ARBA00022806"/>
    </source>
</evidence>
<dbReference type="InterPro" id="IPR014001">
    <property type="entry name" value="Helicase_ATP-bd"/>
</dbReference>
<keyword evidence="3" id="KW-0547">Nucleotide-binding</keyword>
<feature type="compositionally biased region" description="Low complexity" evidence="11">
    <location>
        <begin position="659"/>
        <end position="674"/>
    </location>
</feature>
<dbReference type="Gene3D" id="6.10.250.3140">
    <property type="match status" value="1"/>
</dbReference>
<evidence type="ECO:0000256" key="9">
    <source>
        <dbReference type="ARBA" id="ARBA00034808"/>
    </source>
</evidence>
<dbReference type="InterPro" id="IPR004589">
    <property type="entry name" value="DNA_helicase_ATP-dep_RecQ"/>
</dbReference>
<dbReference type="InterPro" id="IPR032284">
    <property type="entry name" value="RecQ_Zn-bd"/>
</dbReference>
<evidence type="ECO:0000256" key="8">
    <source>
        <dbReference type="ARBA" id="ARBA00034617"/>
    </source>
</evidence>
<dbReference type="Pfam" id="PF00271">
    <property type="entry name" value="Helicase_C"/>
    <property type="match status" value="1"/>
</dbReference>
<keyword evidence="6" id="KW-0067">ATP-binding</keyword>
<evidence type="ECO:0000259" key="12">
    <source>
        <dbReference type="PROSITE" id="PS51192"/>
    </source>
</evidence>
<evidence type="ECO:0000313" key="16">
    <source>
        <dbReference type="RefSeq" id="XP_014676079.1"/>
    </source>
</evidence>
<feature type="region of interest" description="Disordered" evidence="11">
    <location>
        <begin position="649"/>
        <end position="677"/>
    </location>
</feature>
<sequence>MAHNIEQNAREVLQNLFGHADFKDSLQKSAILSAIKGEEDIFVSMPTGAGKSLCYQLPAVMHPGITLVVSPLLALIHDQIKRLRSLGVAVETMNSKQEAGERRRVVDDLCGERPPETKLLYITPELCATENFRQVAQALRVKGRLAYLAVDEAHCVSQWGHDFRPDYLKLGYLRQKIGKAVPLIALTATATKQVMDDIRTCLKWRQPGKIFKQSCFRKNLFYDVMFIDLLDNPYEDLRKFIMKALGPSEKGCGIVYCRTRDACEEVATRLLAKGLTAKAYHAGLKGNMRTVVQDDWMEGRVKVIVATISFGMGVDQSCVRFVAHWTLPQSMAGYYQESGRAGRDGNPAYCRIYHSREERNIIWFLIRKTNASYLGSKKFSLSGKWKAAKSNFEGMVGYCEKPRCRHEAIADYFGDGKPPCEKTCDFCKLPRETANRTERFQSGACGVNSKHRHQGSTTVSSMTNKEGTREDASLYGGGKFSRDTKYDDGNSFDVERYRPGYDNGDSSGGDDGEEERSRLKSLIQTEFRKRKRGESGLSRGKPDKKQKMEQSVSLDCPLRSPASTRVPKLTVQTREGMYGKLLVALRNNFMLACSDMADSEEKVRRCAVEEEFRQYSAVKLGNIYIASMMKKIREVDAATKSVELHAAFSAEPMPPSPPAATTGAPSSKFASSSKKGLRANGMRSVTEFFGLRTAGEELAAREGRGQHQVSAAAGRPTDLTPSDHTPPECATANPPSDRAPPECAAADLTPSHCKQQESTAADLPSDHAPPECATAPDPPSGLSPPGSAAAGDLTDPTCISSASSIDFSQVASTGEEQQGEARPSTAAVAMGDRLTTETPAVAAGDDGCDTGALAAIVDGPSDGGGLDCDVREATTALPYKRDGDVAGGAEKVGSTRGSRDRAQRAVVTGGNGRLSGREGKLRGSHAQVHTLPANKRVSFSSSIAIKEVERLPKSSIKSVESVRERSLVADIVVKCLDPYYRCGKIVSREVFKSFAKYISTKVALLDIPRHSVGKYLEKRLHHHFTRYKNVTTDSDFFKLEL</sequence>
<dbReference type="NCBIfam" id="TIGR00614">
    <property type="entry name" value="recQ_fam"/>
    <property type="match status" value="1"/>
</dbReference>
<comment type="catalytic activity">
    <reaction evidence="8">
        <text>Couples ATP hydrolysis with the unwinding of duplex DNA by translocating in the 3'-5' direction.</text>
        <dbReference type="EC" id="5.6.2.4"/>
    </reaction>
</comment>
<comment type="catalytic activity">
    <reaction evidence="10">
        <text>ATP + H2O = ADP + phosphate + H(+)</text>
        <dbReference type="Rhea" id="RHEA:13065"/>
        <dbReference type="ChEBI" id="CHEBI:15377"/>
        <dbReference type="ChEBI" id="CHEBI:15378"/>
        <dbReference type="ChEBI" id="CHEBI:30616"/>
        <dbReference type="ChEBI" id="CHEBI:43474"/>
        <dbReference type="ChEBI" id="CHEBI:456216"/>
    </reaction>
</comment>
<evidence type="ECO:0000259" key="13">
    <source>
        <dbReference type="PROSITE" id="PS51194"/>
    </source>
</evidence>
<dbReference type="Pfam" id="PF16124">
    <property type="entry name" value="RecQ_Zn_bind"/>
    <property type="match status" value="1"/>
</dbReference>
<evidence type="ECO:0000313" key="15">
    <source>
        <dbReference type="RefSeq" id="XP_014676078.1"/>
    </source>
</evidence>
<organism evidence="14 15">
    <name type="scientific">Priapulus caudatus</name>
    <name type="common">Priapulid worm</name>
    <dbReference type="NCBI Taxonomy" id="37621"/>
    <lineage>
        <taxon>Eukaryota</taxon>
        <taxon>Metazoa</taxon>
        <taxon>Ecdysozoa</taxon>
        <taxon>Scalidophora</taxon>
        <taxon>Priapulida</taxon>
        <taxon>Priapulimorpha</taxon>
        <taxon>Priapulimorphida</taxon>
        <taxon>Priapulidae</taxon>
        <taxon>Priapulus</taxon>
    </lineage>
</organism>
<keyword evidence="7" id="KW-0539">Nucleus</keyword>
<evidence type="ECO:0000256" key="1">
    <source>
        <dbReference type="ARBA" id="ARBA00004123"/>
    </source>
</evidence>
<evidence type="ECO:0000313" key="14">
    <source>
        <dbReference type="Proteomes" id="UP000695022"/>
    </source>
</evidence>
<dbReference type="Gene3D" id="6.10.250.2460">
    <property type="match status" value="1"/>
</dbReference>
<feature type="region of interest" description="Disordered" evidence="11">
    <location>
        <begin position="699"/>
        <end position="800"/>
    </location>
</feature>
<dbReference type="RefSeq" id="XP_014676078.1">
    <property type="nucleotide sequence ID" value="XM_014820592.1"/>
</dbReference>
<dbReference type="PANTHER" id="PTHR13710:SF152">
    <property type="entry name" value="ATP-DEPENDENT DNA HELICASE Q5"/>
    <property type="match status" value="1"/>
</dbReference>
<evidence type="ECO:0000256" key="3">
    <source>
        <dbReference type="ARBA" id="ARBA00022741"/>
    </source>
</evidence>
<dbReference type="PROSITE" id="PS51194">
    <property type="entry name" value="HELICASE_CTER"/>
    <property type="match status" value="1"/>
</dbReference>
<evidence type="ECO:0000256" key="11">
    <source>
        <dbReference type="SAM" id="MobiDB-lite"/>
    </source>
</evidence>
<name>A0ABM1EV57_PRICU</name>
<dbReference type="GeneID" id="106816048"/>
<comment type="similarity">
    <text evidence="2">Belongs to the helicase family. RecQ subfamily.</text>
</comment>
<gene>
    <name evidence="15 16" type="primary">LOC106816048</name>
</gene>
<evidence type="ECO:0000256" key="10">
    <source>
        <dbReference type="ARBA" id="ARBA00049360"/>
    </source>
</evidence>
<dbReference type="SUPFAM" id="SSF52540">
    <property type="entry name" value="P-loop containing nucleoside triphosphate hydrolases"/>
    <property type="match status" value="1"/>
</dbReference>
<evidence type="ECO:0000256" key="6">
    <source>
        <dbReference type="ARBA" id="ARBA00022840"/>
    </source>
</evidence>
<dbReference type="InterPro" id="IPR011545">
    <property type="entry name" value="DEAD/DEAH_box_helicase_dom"/>
</dbReference>
<evidence type="ECO:0000256" key="4">
    <source>
        <dbReference type="ARBA" id="ARBA00022801"/>
    </source>
</evidence>
<comment type="subcellular location">
    <subcellularLocation>
        <location evidence="1">Nucleus</location>
    </subcellularLocation>
</comment>
<evidence type="ECO:0000256" key="2">
    <source>
        <dbReference type="ARBA" id="ARBA00005446"/>
    </source>
</evidence>
<accession>A0ABM1EV57</accession>
<protein>
    <recommendedName>
        <fullName evidence="9">DNA 3'-5' helicase</fullName>
        <ecNumber evidence="9">5.6.2.4</ecNumber>
    </recommendedName>
</protein>
<keyword evidence="4" id="KW-0378">Hydrolase</keyword>
<dbReference type="SMART" id="SM00487">
    <property type="entry name" value="DEXDc"/>
    <property type="match status" value="1"/>
</dbReference>
<dbReference type="InterPro" id="IPR001650">
    <property type="entry name" value="Helicase_C-like"/>
</dbReference>
<feature type="domain" description="Helicase C-terminal" evidence="13">
    <location>
        <begin position="236"/>
        <end position="382"/>
    </location>
</feature>
<dbReference type="InterPro" id="IPR013257">
    <property type="entry name" value="SRI"/>
</dbReference>
<dbReference type="Pfam" id="PF00270">
    <property type="entry name" value="DEAD"/>
    <property type="match status" value="1"/>
</dbReference>
<dbReference type="PROSITE" id="PS51192">
    <property type="entry name" value="HELICASE_ATP_BIND_1"/>
    <property type="match status" value="1"/>
</dbReference>
<dbReference type="Proteomes" id="UP000695022">
    <property type="component" value="Unplaced"/>
</dbReference>
<dbReference type="Gene3D" id="3.40.50.300">
    <property type="entry name" value="P-loop containing nucleotide triphosphate hydrolases"/>
    <property type="match status" value="2"/>
</dbReference>